<keyword evidence="1" id="KW-0472">Membrane</keyword>
<evidence type="ECO:0000313" key="3">
    <source>
        <dbReference type="Proteomes" id="UP001597187"/>
    </source>
</evidence>
<keyword evidence="1" id="KW-0812">Transmembrane</keyword>
<dbReference type="AlphaFoldDB" id="A0ABD6ASY3"/>
<feature type="transmembrane region" description="Helical" evidence="1">
    <location>
        <begin position="147"/>
        <end position="177"/>
    </location>
</feature>
<feature type="transmembrane region" description="Helical" evidence="1">
    <location>
        <begin position="246"/>
        <end position="273"/>
    </location>
</feature>
<accession>A0ABD6ASY3</accession>
<feature type="transmembrane region" description="Helical" evidence="1">
    <location>
        <begin position="369"/>
        <end position="402"/>
    </location>
</feature>
<dbReference type="Proteomes" id="UP001597187">
    <property type="component" value="Unassembled WGS sequence"/>
</dbReference>
<proteinExistence type="predicted"/>
<dbReference type="EMBL" id="JBHUDC010000003">
    <property type="protein sequence ID" value="MFD1512816.1"/>
    <property type="molecule type" value="Genomic_DNA"/>
</dbReference>
<evidence type="ECO:0000313" key="2">
    <source>
        <dbReference type="EMBL" id="MFD1512816.1"/>
    </source>
</evidence>
<sequence>MSVDRGRPNRFGSRLTLAVAALLAVGLGSAVGVGLQAVLAVVGAFGLSWGLWSATAAPRRRALVSVASVCGLGMLALGVGYTHPPGQTAVVAAGGLAVVTLGVSLAPRPATDARFGAVLQTSVLTLVVVACLSLLARPATVRFTRDLLVGLFDIVTTTVFVALVAIELVALALLVLLPPTMRVLDGWLPNRDAVPPRHLASTGLSFEDIRAAPRWLAIVFVGQLYLVLLAPRLLDWVVDQLSVLGTALSLVLQSGAVFALLFGACLLCSFVLAGRALQRFVVGVAGEDPTGTAADAAGAVVAPVVGGVLLYLLPSSTTAPVVPLANGFGTIGLVAVALVIALLGVFVAWDVLVVSAGPGGPPLVSGYSVAAGLLGVAVLFAADLGAAAFVVFVGFVGVVLVWDGGEYATTLGRELPTADGREGVLAHGTASALVGVGAVVVAMLTAYVVGPAATIPADAGTVALALALVAIVALVVAETR</sequence>
<comment type="caution">
    <text evidence="2">The sequence shown here is derived from an EMBL/GenBank/DDBJ whole genome shotgun (WGS) entry which is preliminary data.</text>
</comment>
<feature type="transmembrane region" description="Helical" evidence="1">
    <location>
        <begin position="215"/>
        <end position="234"/>
    </location>
</feature>
<feature type="transmembrane region" description="Helical" evidence="1">
    <location>
        <begin position="113"/>
        <end position="135"/>
    </location>
</feature>
<dbReference type="RefSeq" id="WP_250872793.1">
    <property type="nucleotide sequence ID" value="NZ_JALXFV010000003.1"/>
</dbReference>
<feature type="transmembrane region" description="Helical" evidence="1">
    <location>
        <begin position="325"/>
        <end position="349"/>
    </location>
</feature>
<organism evidence="2 3">
    <name type="scientific">Halomarina rubra</name>
    <dbReference type="NCBI Taxonomy" id="2071873"/>
    <lineage>
        <taxon>Archaea</taxon>
        <taxon>Methanobacteriati</taxon>
        <taxon>Methanobacteriota</taxon>
        <taxon>Stenosarchaea group</taxon>
        <taxon>Halobacteria</taxon>
        <taxon>Halobacteriales</taxon>
        <taxon>Natronomonadaceae</taxon>
        <taxon>Halomarina</taxon>
    </lineage>
</organism>
<gene>
    <name evidence="2" type="ORF">ACFSBT_05905</name>
</gene>
<feature type="transmembrane region" description="Helical" evidence="1">
    <location>
        <begin position="15"/>
        <end position="42"/>
    </location>
</feature>
<keyword evidence="1" id="KW-1133">Transmembrane helix</keyword>
<evidence type="ECO:0000256" key="1">
    <source>
        <dbReference type="SAM" id="Phobius"/>
    </source>
</evidence>
<protein>
    <submittedName>
        <fullName evidence="2">Uncharacterized protein</fullName>
    </submittedName>
</protein>
<keyword evidence="3" id="KW-1185">Reference proteome</keyword>
<reference evidence="2 3" key="1">
    <citation type="journal article" date="2019" name="Int. J. Syst. Evol. Microbiol.">
        <title>The Global Catalogue of Microorganisms (GCM) 10K type strain sequencing project: providing services to taxonomists for standard genome sequencing and annotation.</title>
        <authorList>
            <consortium name="The Broad Institute Genomics Platform"/>
            <consortium name="The Broad Institute Genome Sequencing Center for Infectious Disease"/>
            <person name="Wu L."/>
            <person name="Ma J."/>
        </authorList>
    </citation>
    <scope>NUCLEOTIDE SEQUENCE [LARGE SCALE GENOMIC DNA]</scope>
    <source>
        <strain evidence="2 3">CGMCC 1.12563</strain>
    </source>
</reference>
<name>A0ABD6ASY3_9EURY</name>
<feature type="transmembrane region" description="Helical" evidence="1">
    <location>
        <begin position="88"/>
        <end position="107"/>
    </location>
</feature>
<feature type="transmembrane region" description="Helical" evidence="1">
    <location>
        <begin position="293"/>
        <end position="313"/>
    </location>
</feature>
<feature type="transmembrane region" description="Helical" evidence="1">
    <location>
        <begin position="62"/>
        <end position="81"/>
    </location>
</feature>
<feature type="transmembrane region" description="Helical" evidence="1">
    <location>
        <begin position="423"/>
        <end position="449"/>
    </location>
</feature>
<feature type="transmembrane region" description="Helical" evidence="1">
    <location>
        <begin position="455"/>
        <end position="477"/>
    </location>
</feature>